<feature type="compositionally biased region" description="Basic and acidic residues" evidence="4">
    <location>
        <begin position="92"/>
        <end position="101"/>
    </location>
</feature>
<keyword evidence="3" id="KW-0464">Manganese</keyword>
<evidence type="ECO:0000313" key="8">
    <source>
        <dbReference type="Proteomes" id="UP001149165"/>
    </source>
</evidence>
<protein>
    <recommendedName>
        <fullName evidence="6">Cupin type-1 domain-containing protein</fullName>
    </recommendedName>
</protein>
<dbReference type="InterPro" id="IPR006045">
    <property type="entry name" value="Cupin_1"/>
</dbReference>
<evidence type="ECO:0000256" key="5">
    <source>
        <dbReference type="SAM" id="SignalP"/>
    </source>
</evidence>
<feature type="binding site" evidence="3">
    <location>
        <position position="171"/>
    </location>
    <ligand>
        <name>Mn(2+)</name>
        <dbReference type="ChEBI" id="CHEBI:29035"/>
        <label>1</label>
    </ligand>
</feature>
<dbReference type="SMART" id="SM00835">
    <property type="entry name" value="Cupin_1"/>
    <property type="match status" value="2"/>
</dbReference>
<evidence type="ECO:0000256" key="2">
    <source>
        <dbReference type="PIRSR" id="PIRSR617774-1"/>
    </source>
</evidence>
<organism evidence="7 8">
    <name type="scientific">Penicillium angulare</name>
    <dbReference type="NCBI Taxonomy" id="116970"/>
    <lineage>
        <taxon>Eukaryota</taxon>
        <taxon>Fungi</taxon>
        <taxon>Dikarya</taxon>
        <taxon>Ascomycota</taxon>
        <taxon>Pezizomycotina</taxon>
        <taxon>Eurotiomycetes</taxon>
        <taxon>Eurotiomycetidae</taxon>
        <taxon>Eurotiales</taxon>
        <taxon>Aspergillaceae</taxon>
        <taxon>Penicillium</taxon>
    </lineage>
</organism>
<feature type="region of interest" description="Disordered" evidence="4">
    <location>
        <begin position="48"/>
        <end position="116"/>
    </location>
</feature>
<evidence type="ECO:0000256" key="3">
    <source>
        <dbReference type="PIRSR" id="PIRSR617774-2"/>
    </source>
</evidence>
<feature type="domain" description="Cupin type-1" evidence="6">
    <location>
        <begin position="298"/>
        <end position="440"/>
    </location>
</feature>
<keyword evidence="5" id="KW-0732">Signal</keyword>
<reference evidence="7" key="2">
    <citation type="journal article" date="2023" name="IMA Fungus">
        <title>Comparative genomic study of the Penicillium genus elucidates a diverse pangenome and 15 lateral gene transfer events.</title>
        <authorList>
            <person name="Petersen C."/>
            <person name="Sorensen T."/>
            <person name="Nielsen M.R."/>
            <person name="Sondergaard T.E."/>
            <person name="Sorensen J.L."/>
            <person name="Fitzpatrick D.A."/>
            <person name="Frisvad J.C."/>
            <person name="Nielsen K.L."/>
        </authorList>
    </citation>
    <scope>NUCLEOTIDE SEQUENCE</scope>
    <source>
        <strain evidence="7">IBT 30069</strain>
    </source>
</reference>
<evidence type="ECO:0000256" key="1">
    <source>
        <dbReference type="ARBA" id="ARBA00022723"/>
    </source>
</evidence>
<feature type="active site" description="Proton donor" evidence="2">
    <location>
        <position position="404"/>
    </location>
</feature>
<keyword evidence="8" id="KW-1185">Reference proteome</keyword>
<dbReference type="PANTHER" id="PTHR35848">
    <property type="entry name" value="OXALATE-BINDING PROTEIN"/>
    <property type="match status" value="1"/>
</dbReference>
<feature type="binding site" evidence="3">
    <location>
        <position position="343"/>
    </location>
    <ligand>
        <name>Mn(2+)</name>
        <dbReference type="ChEBI" id="CHEBI:29035"/>
        <label>2</label>
    </ligand>
</feature>
<reference evidence="7" key="1">
    <citation type="submission" date="2022-11" db="EMBL/GenBank/DDBJ databases">
        <authorList>
            <person name="Petersen C."/>
        </authorList>
    </citation>
    <scope>NUCLEOTIDE SEQUENCE</scope>
    <source>
        <strain evidence="7">IBT 30069</strain>
    </source>
</reference>
<feature type="chain" id="PRO_5040985803" description="Cupin type-1 domain-containing protein" evidence="5">
    <location>
        <begin position="22"/>
        <end position="458"/>
    </location>
</feature>
<dbReference type="PANTHER" id="PTHR35848:SF9">
    <property type="entry name" value="SLL1358 PROTEIN"/>
    <property type="match status" value="1"/>
</dbReference>
<feature type="binding site" evidence="3">
    <location>
        <position position="165"/>
    </location>
    <ligand>
        <name>Mn(2+)</name>
        <dbReference type="ChEBI" id="CHEBI:29035"/>
        <label>1</label>
    </ligand>
</feature>
<dbReference type="NCBIfam" id="TIGR03404">
    <property type="entry name" value="bicupin_oxalic"/>
    <property type="match status" value="1"/>
</dbReference>
<dbReference type="Gene3D" id="2.60.120.10">
    <property type="entry name" value="Jelly Rolls"/>
    <property type="match status" value="2"/>
</dbReference>
<dbReference type="Proteomes" id="UP001149165">
    <property type="component" value="Unassembled WGS sequence"/>
</dbReference>
<feature type="binding site" evidence="3">
    <location>
        <position position="167"/>
    </location>
    <ligand>
        <name>Mn(2+)</name>
        <dbReference type="ChEBI" id="CHEBI:29035"/>
        <label>1</label>
    </ligand>
</feature>
<dbReference type="SUPFAM" id="SSF51182">
    <property type="entry name" value="RmlC-like cupins"/>
    <property type="match status" value="1"/>
</dbReference>
<dbReference type="Pfam" id="PF00190">
    <property type="entry name" value="Cupin_1"/>
    <property type="match status" value="2"/>
</dbReference>
<dbReference type="InterPro" id="IPR014710">
    <property type="entry name" value="RmlC-like_jellyroll"/>
</dbReference>
<evidence type="ECO:0000259" key="6">
    <source>
        <dbReference type="SMART" id="SM00835"/>
    </source>
</evidence>
<dbReference type="CDD" id="cd20304">
    <property type="entry name" value="cupin_OxDC_N"/>
    <property type="match status" value="1"/>
</dbReference>
<evidence type="ECO:0000313" key="7">
    <source>
        <dbReference type="EMBL" id="KAJ5081072.1"/>
    </source>
</evidence>
<dbReference type="EMBL" id="JAPQKH010000011">
    <property type="protein sequence ID" value="KAJ5081072.1"/>
    <property type="molecule type" value="Genomic_DNA"/>
</dbReference>
<comment type="cofactor">
    <cofactor evidence="3">
        <name>Mn(2+)</name>
        <dbReference type="ChEBI" id="CHEBI:29035"/>
    </cofactor>
    <text evidence="3">Binds 2 manganese ions per subunit.</text>
</comment>
<feature type="binding site" evidence="3">
    <location>
        <position position="345"/>
    </location>
    <ligand>
        <name>Mn(2+)</name>
        <dbReference type="ChEBI" id="CHEBI:29035"/>
        <label>2</label>
    </ligand>
</feature>
<dbReference type="AlphaFoldDB" id="A0A9W9EFV9"/>
<evidence type="ECO:0000256" key="4">
    <source>
        <dbReference type="SAM" id="MobiDB-lite"/>
    </source>
</evidence>
<dbReference type="GO" id="GO:0033609">
    <property type="term" value="P:oxalate metabolic process"/>
    <property type="evidence" value="ECO:0007669"/>
    <property type="project" value="InterPro"/>
</dbReference>
<dbReference type="InterPro" id="IPR051610">
    <property type="entry name" value="GPI/OXD"/>
</dbReference>
<dbReference type="InterPro" id="IPR017774">
    <property type="entry name" value="Bicupin_oxalate_deCO2ase/Oxase"/>
</dbReference>
<feature type="signal peptide" evidence="5">
    <location>
        <begin position="1"/>
        <end position="21"/>
    </location>
</feature>
<feature type="compositionally biased region" description="Basic and acidic residues" evidence="4">
    <location>
        <begin position="60"/>
        <end position="79"/>
    </location>
</feature>
<feature type="binding site" evidence="3">
    <location>
        <position position="389"/>
    </location>
    <ligand>
        <name>Mn(2+)</name>
        <dbReference type="ChEBI" id="CHEBI:29035"/>
        <label>2</label>
    </ligand>
</feature>
<name>A0A9W9EFV9_9EURO</name>
<proteinExistence type="predicted"/>
<sequence>MHILSTNSIALLSLVIAVVQGIPAPDNAIQRLLQIPPGRSQLVFGTGTDTDTGNPPFTPGHRDPFDHKVDAIGDDREPLPYRGGDGASIEGPRNKDREKQNPDMIRPPSTDHGNLPNMRWSFADSHVRIEEGGWTRQTTINELPTSRELAGVNMRLDQGVYRELHWHTEAEWAYVLAGNVRVTVLDPDGGSFIDDLKEGDLWYFPAGFPHSLQGLGPNGTEFLLIFDDGRFSEESTFILTDWMAHTPKAVLAENFRTKPEKLLSIPSGEKYIFQGSVPNSIEREKPPSFHQSKIQFTHHMHDQEPLKTSGGLVRITDSTNFPISKTVAAAHLEIAPGALREMHWHPNADEWTYFKKGRARVTIFAAEGKARTFNYMAGDVGIVPRNMGHFIENLSDDEPVEVLEIFRSDKFRDFSLFQWLGQTPQRLVAEHLFGDDKEAAEHFLKKIEGAEKEPIKDT</sequence>
<dbReference type="InterPro" id="IPR011051">
    <property type="entry name" value="RmlC_Cupin_sf"/>
</dbReference>
<dbReference type="CDD" id="cd20305">
    <property type="entry name" value="cupin_OxDC_C"/>
    <property type="match status" value="1"/>
</dbReference>
<gene>
    <name evidence="7" type="ORF">N7456_013310</name>
</gene>
<feature type="binding site" evidence="3">
    <location>
        <position position="350"/>
    </location>
    <ligand>
        <name>Mn(2+)</name>
        <dbReference type="ChEBI" id="CHEBI:29035"/>
        <label>2</label>
    </ligand>
</feature>
<dbReference type="OrthoDB" id="10263073at2759"/>
<accession>A0A9W9EFV9</accession>
<keyword evidence="1 3" id="KW-0479">Metal-binding</keyword>
<comment type="caution">
    <text evidence="7">The sequence shown here is derived from an EMBL/GenBank/DDBJ whole genome shotgun (WGS) entry which is preliminary data.</text>
</comment>
<feature type="binding site" evidence="3">
    <location>
        <position position="210"/>
    </location>
    <ligand>
        <name>Mn(2+)</name>
        <dbReference type="ChEBI" id="CHEBI:29035"/>
        <label>1</label>
    </ligand>
</feature>
<dbReference type="GO" id="GO:0046872">
    <property type="term" value="F:metal ion binding"/>
    <property type="evidence" value="ECO:0007669"/>
    <property type="project" value="UniProtKB-KW"/>
</dbReference>
<feature type="domain" description="Cupin type-1" evidence="6">
    <location>
        <begin position="121"/>
        <end position="263"/>
    </location>
</feature>